<organism evidence="12">
    <name type="scientific">Mimivirus LCMiAC02</name>
    <dbReference type="NCBI Taxonomy" id="2506609"/>
    <lineage>
        <taxon>Viruses</taxon>
        <taxon>Varidnaviria</taxon>
        <taxon>Bamfordvirae</taxon>
        <taxon>Nucleocytoviricota</taxon>
        <taxon>Megaviricetes</taxon>
        <taxon>Imitervirales</taxon>
        <taxon>Mimiviridae</taxon>
        <taxon>Klosneuvirinae</taxon>
    </lineage>
</organism>
<dbReference type="GO" id="GO:0006397">
    <property type="term" value="P:mRNA processing"/>
    <property type="evidence" value="ECO:0007669"/>
    <property type="project" value="UniProtKB-KW"/>
</dbReference>
<dbReference type="PANTHER" id="PTHR18934">
    <property type="entry name" value="ATP-DEPENDENT RNA HELICASE"/>
    <property type="match status" value="1"/>
</dbReference>
<comment type="catalytic activity">
    <reaction evidence="9">
        <text>ATP + H2O = ADP + phosphate + H(+)</text>
        <dbReference type="Rhea" id="RHEA:13065"/>
        <dbReference type="ChEBI" id="CHEBI:15377"/>
        <dbReference type="ChEBI" id="CHEBI:15378"/>
        <dbReference type="ChEBI" id="CHEBI:30616"/>
        <dbReference type="ChEBI" id="CHEBI:43474"/>
        <dbReference type="ChEBI" id="CHEBI:456216"/>
        <dbReference type="EC" id="3.6.4.13"/>
    </reaction>
</comment>
<evidence type="ECO:0000256" key="4">
    <source>
        <dbReference type="ARBA" id="ARBA00022741"/>
    </source>
</evidence>
<dbReference type="CDD" id="cd17917">
    <property type="entry name" value="DEXHc_RHA-like"/>
    <property type="match status" value="1"/>
</dbReference>
<dbReference type="SMART" id="SM00487">
    <property type="entry name" value="DEXDc"/>
    <property type="match status" value="1"/>
</dbReference>
<evidence type="ECO:0000259" key="10">
    <source>
        <dbReference type="PROSITE" id="PS51192"/>
    </source>
</evidence>
<evidence type="ECO:0000256" key="1">
    <source>
        <dbReference type="ARBA" id="ARBA00008792"/>
    </source>
</evidence>
<dbReference type="Gene3D" id="3.40.50.300">
    <property type="entry name" value="P-loop containing nucleotide triphosphate hydrolases"/>
    <property type="match status" value="2"/>
</dbReference>
<dbReference type="SMART" id="SM00490">
    <property type="entry name" value="HELICc"/>
    <property type="match status" value="1"/>
</dbReference>
<feature type="domain" description="Helicase ATP-binding" evidence="10">
    <location>
        <begin position="49"/>
        <end position="216"/>
    </location>
</feature>
<comment type="similarity">
    <text evidence="1">Belongs to the DEAD box helicase family. DEAH subfamily.</text>
</comment>
<sequence>MDNMDNIGILDPLGIHNNPLTDEPYSDTYKELGKLWSNFPVYKNKRQHIEDIKNNQVIIIISQTGSGKSVLFPKFALHALGYKGKKIVMTLPKQIITKSAAIFSSKTLDVKIGEHIGYKYRGSPRGARGKDPNILYTTDGTLVQMLLQDPKLLEVDVVLVDELHERKIQIDFLLYLLRETLKLRKNSSFRVILMSATIDTSLFENYYSDFKVKTISITGRTFPVESIFLDSPIKHNKFMEKGLETIIKILKKEKKETESSKNGDILFFITSKNETFTLCKNLSRYLETSEGILIKTQYNQYPYCVELFSGISQKKQELAQDKDLYKEQNNYNRKIVVSTNVAESSLTVDGIKYVIDSGLELHSEYDPSYHAKVLDTQLITHAQAKQRMGRAGRTKPGICYHLYTEDDMNNKMEKFPLPDIKISDISSESLKLLAVDSINDVEKLISVFLKFIEPPREKYIRSSINFLTQLGAIENNTISKLGKSMINIRMNEPMMSLALIYSKIYNCSYEMAKILNMIDVINNNLGALFYIPRPTRGRDRDRDKYRKEMEKFKKVKKKFRHKYGDHLSLLKIYEKFYNIRKKNRDKVDKVIKWCNDNYLKYNILSKAVKYVYKTNSQIRNVNINPDDIGVEFKKNIKNSHIDDRILACLFMAYKLNTAVLKLDGKTYRTRYSKDLNNIKLSKHSFLNLKKKMNKNVFYTELVISKGNPTLNITSIISNKLLQLIT</sequence>
<keyword evidence="6 12" id="KW-0347">Helicase</keyword>
<evidence type="ECO:0000256" key="2">
    <source>
        <dbReference type="ARBA" id="ARBA00012552"/>
    </source>
</evidence>
<evidence type="ECO:0000256" key="6">
    <source>
        <dbReference type="ARBA" id="ARBA00022806"/>
    </source>
</evidence>
<dbReference type="EC" id="3.6.4.13" evidence="2"/>
<dbReference type="InterPro" id="IPR014001">
    <property type="entry name" value="Helicase_ATP-bd"/>
</dbReference>
<dbReference type="GO" id="GO:0005524">
    <property type="term" value="F:ATP binding"/>
    <property type="evidence" value="ECO:0007669"/>
    <property type="project" value="UniProtKB-KW"/>
</dbReference>
<keyword evidence="5" id="KW-0378">Hydrolase</keyword>
<evidence type="ECO:0000256" key="8">
    <source>
        <dbReference type="ARBA" id="ARBA00023187"/>
    </source>
</evidence>
<feature type="domain" description="Helicase C-terminal" evidence="11">
    <location>
        <begin position="242"/>
        <end position="438"/>
    </location>
</feature>
<dbReference type="Pfam" id="PF00270">
    <property type="entry name" value="DEAD"/>
    <property type="match status" value="1"/>
</dbReference>
<dbReference type="PROSITE" id="PS51194">
    <property type="entry name" value="HELICASE_CTER"/>
    <property type="match status" value="1"/>
</dbReference>
<evidence type="ECO:0000256" key="3">
    <source>
        <dbReference type="ARBA" id="ARBA00022664"/>
    </source>
</evidence>
<dbReference type="GO" id="GO:0008380">
    <property type="term" value="P:RNA splicing"/>
    <property type="evidence" value="ECO:0007669"/>
    <property type="project" value="UniProtKB-KW"/>
</dbReference>
<dbReference type="PROSITE" id="PS51192">
    <property type="entry name" value="HELICASE_ATP_BIND_1"/>
    <property type="match status" value="1"/>
</dbReference>
<keyword evidence="8" id="KW-0508">mRNA splicing</keyword>
<dbReference type="InterPro" id="IPR027417">
    <property type="entry name" value="P-loop_NTPase"/>
</dbReference>
<proteinExistence type="inferred from homology"/>
<dbReference type="InterPro" id="IPR007502">
    <property type="entry name" value="Helicase-assoc_dom"/>
</dbReference>
<dbReference type="PANTHER" id="PTHR18934:SF109">
    <property type="entry name" value="ATP-DEPENDENT RNA HELICASE DHX15 HOMOLOG"/>
    <property type="match status" value="1"/>
</dbReference>
<reference evidence="12" key="1">
    <citation type="journal article" date="2019" name="MBio">
        <title>Virus Genomes from Deep Sea Sediments Expand the Ocean Megavirome and Support Independent Origins of Viral Gigantism.</title>
        <authorList>
            <person name="Backstrom D."/>
            <person name="Yutin N."/>
            <person name="Jorgensen S.L."/>
            <person name="Dharamshi J."/>
            <person name="Homa F."/>
            <person name="Zaremba-Niedwiedzka K."/>
            <person name="Spang A."/>
            <person name="Wolf Y.I."/>
            <person name="Koonin E.V."/>
            <person name="Ettema T.J."/>
        </authorList>
    </citation>
    <scope>NUCLEOTIDE SEQUENCE</scope>
</reference>
<evidence type="ECO:0000259" key="11">
    <source>
        <dbReference type="PROSITE" id="PS51194"/>
    </source>
</evidence>
<dbReference type="GO" id="GO:0003723">
    <property type="term" value="F:RNA binding"/>
    <property type="evidence" value="ECO:0007669"/>
    <property type="project" value="TreeGrafter"/>
</dbReference>
<dbReference type="InterPro" id="IPR001650">
    <property type="entry name" value="Helicase_C-like"/>
</dbReference>
<evidence type="ECO:0000313" key="12">
    <source>
        <dbReference type="EMBL" id="QBK89021.1"/>
    </source>
</evidence>
<keyword evidence="4" id="KW-0547">Nucleotide-binding</keyword>
<dbReference type="Gene3D" id="1.20.120.1080">
    <property type="match status" value="1"/>
</dbReference>
<dbReference type="Pfam" id="PF00271">
    <property type="entry name" value="Helicase_C"/>
    <property type="match status" value="1"/>
</dbReference>
<evidence type="ECO:0000256" key="7">
    <source>
        <dbReference type="ARBA" id="ARBA00022840"/>
    </source>
</evidence>
<dbReference type="GO" id="GO:0016787">
    <property type="term" value="F:hydrolase activity"/>
    <property type="evidence" value="ECO:0007669"/>
    <property type="project" value="UniProtKB-KW"/>
</dbReference>
<dbReference type="CDD" id="cd18791">
    <property type="entry name" value="SF2_C_RHA"/>
    <property type="match status" value="1"/>
</dbReference>
<evidence type="ECO:0000256" key="5">
    <source>
        <dbReference type="ARBA" id="ARBA00022801"/>
    </source>
</evidence>
<keyword evidence="3" id="KW-0507">mRNA processing</keyword>
<dbReference type="SMART" id="SM00847">
    <property type="entry name" value="HA2"/>
    <property type="match status" value="1"/>
</dbReference>
<gene>
    <name evidence="12" type="ORF">LCMiAC02_01140</name>
</gene>
<protein>
    <recommendedName>
        <fullName evidence="2">RNA helicase</fullName>
        <ecNumber evidence="2">3.6.4.13</ecNumber>
    </recommendedName>
</protein>
<dbReference type="SUPFAM" id="SSF52540">
    <property type="entry name" value="P-loop containing nucleoside triphosphate hydrolases"/>
    <property type="match status" value="1"/>
</dbReference>
<name>A0A481Z1I3_9VIRU</name>
<keyword evidence="7" id="KW-0067">ATP-binding</keyword>
<dbReference type="InterPro" id="IPR011545">
    <property type="entry name" value="DEAD/DEAH_box_helicase_dom"/>
</dbReference>
<evidence type="ECO:0000256" key="9">
    <source>
        <dbReference type="ARBA" id="ARBA00047984"/>
    </source>
</evidence>
<dbReference type="EMBL" id="MK500407">
    <property type="protein sequence ID" value="QBK89021.1"/>
    <property type="molecule type" value="Genomic_DNA"/>
</dbReference>
<dbReference type="GO" id="GO:0003724">
    <property type="term" value="F:RNA helicase activity"/>
    <property type="evidence" value="ECO:0007669"/>
    <property type="project" value="UniProtKB-EC"/>
</dbReference>
<accession>A0A481Z1I3</accession>